<evidence type="ECO:0000313" key="2">
    <source>
        <dbReference type="Proteomes" id="UP001324794"/>
    </source>
</evidence>
<dbReference type="RefSeq" id="WP_223288928.1">
    <property type="nucleotide sequence ID" value="NZ_CP140255.1"/>
</dbReference>
<reference evidence="1 2" key="1">
    <citation type="submission" date="2023-11" db="EMBL/GenBank/DDBJ databases">
        <title>MicrobeMod: A computational toolkit for identifying prokaryotic methylation and restriction-modification with nanopore sequencing.</title>
        <authorList>
            <person name="Crits-Christoph A."/>
            <person name="Kang S.C."/>
            <person name="Lee H."/>
            <person name="Ostrov N."/>
        </authorList>
    </citation>
    <scope>NUCLEOTIDE SEQUENCE [LARGE SCALE GENOMIC DNA]</scope>
    <source>
        <strain evidence="1 2">ATCC BAA-805</strain>
    </source>
</reference>
<accession>A0ABZ0YIQ1</accession>
<dbReference type="EMBL" id="CP140255">
    <property type="protein sequence ID" value="WQH11841.1"/>
    <property type="molecule type" value="Genomic_DNA"/>
</dbReference>
<proteinExistence type="predicted"/>
<dbReference type="Proteomes" id="UP001324794">
    <property type="component" value="Chromosome"/>
</dbReference>
<gene>
    <name evidence="1" type="ORF">SR894_17020</name>
</gene>
<keyword evidence="2" id="KW-1185">Reference proteome</keyword>
<protein>
    <submittedName>
        <fullName evidence="1">Uncharacterized protein</fullName>
    </submittedName>
</protein>
<evidence type="ECO:0000313" key="1">
    <source>
        <dbReference type="EMBL" id="WQH11841.1"/>
    </source>
</evidence>
<sequence length="82" mass="9521">MQRPTQWPDGRKLGGLNGYPPEWFEWAKECQVKFVALQMLLSPVENRSAVFEQWKQKFTHVTREKVSAVWDEVASREGANNA</sequence>
<name>A0ABZ0YIQ1_9GAMM</name>
<organism evidence="1 2">
    <name type="scientific">Vreelandella neptunia</name>
    <dbReference type="NCBI Taxonomy" id="115551"/>
    <lineage>
        <taxon>Bacteria</taxon>
        <taxon>Pseudomonadati</taxon>
        <taxon>Pseudomonadota</taxon>
        <taxon>Gammaproteobacteria</taxon>
        <taxon>Oceanospirillales</taxon>
        <taxon>Halomonadaceae</taxon>
        <taxon>Vreelandella</taxon>
    </lineage>
</organism>